<evidence type="ECO:0000259" key="2">
    <source>
        <dbReference type="Pfam" id="PF02617"/>
    </source>
</evidence>
<dbReference type="InterPro" id="IPR022935">
    <property type="entry name" value="ClpS"/>
</dbReference>
<dbReference type="Gene3D" id="3.30.1390.10">
    <property type="match status" value="1"/>
</dbReference>
<evidence type="ECO:0000256" key="1">
    <source>
        <dbReference type="HAMAP-Rule" id="MF_00302"/>
    </source>
</evidence>
<dbReference type="NCBIfam" id="NF000670">
    <property type="entry name" value="PRK00033.1-3"/>
    <property type="match status" value="1"/>
</dbReference>
<dbReference type="InterPro" id="IPR003769">
    <property type="entry name" value="ClpS_core"/>
</dbReference>
<dbReference type="PANTHER" id="PTHR33473:SF19">
    <property type="entry name" value="ATP-DEPENDENT CLP PROTEASE ADAPTER PROTEIN CLPS"/>
    <property type="match status" value="1"/>
</dbReference>
<organism evidence="3 4">
    <name type="scientific">Rouxiella silvae</name>
    <dbReference type="NCBI Taxonomy" id="1646373"/>
    <lineage>
        <taxon>Bacteria</taxon>
        <taxon>Pseudomonadati</taxon>
        <taxon>Pseudomonadota</taxon>
        <taxon>Gammaproteobacteria</taxon>
        <taxon>Enterobacterales</taxon>
        <taxon>Yersiniaceae</taxon>
        <taxon>Rouxiella</taxon>
    </lineage>
</organism>
<dbReference type="HAMAP" id="MF_00302">
    <property type="entry name" value="ClpS"/>
    <property type="match status" value="1"/>
</dbReference>
<evidence type="ECO:0000313" key="3">
    <source>
        <dbReference type="EMBL" id="ORJ23228.1"/>
    </source>
</evidence>
<dbReference type="InterPro" id="IPR014719">
    <property type="entry name" value="Ribosomal_bL12_C/ClpS-like"/>
</dbReference>
<keyword evidence="3" id="KW-0378">Hydrolase</keyword>
<evidence type="ECO:0000313" key="4">
    <source>
        <dbReference type="Proteomes" id="UP000192722"/>
    </source>
</evidence>
<protein>
    <recommendedName>
        <fullName evidence="1">ATP-dependent Clp protease adapter protein ClpS</fullName>
    </recommendedName>
</protein>
<comment type="similarity">
    <text evidence="1">Belongs to the ClpS family.</text>
</comment>
<accession>A0ABX3U6M6</accession>
<dbReference type="GO" id="GO:0008233">
    <property type="term" value="F:peptidase activity"/>
    <property type="evidence" value="ECO:0007669"/>
    <property type="project" value="UniProtKB-KW"/>
</dbReference>
<name>A0ABX3U6M6_9GAMM</name>
<dbReference type="PANTHER" id="PTHR33473">
    <property type="entry name" value="ATP-DEPENDENT CLP PROTEASE ADAPTER PROTEIN CLPS1, CHLOROPLASTIC"/>
    <property type="match status" value="1"/>
</dbReference>
<gene>
    <name evidence="1" type="primary">clpS</name>
    <name evidence="3" type="ORF">BS639_00555</name>
</gene>
<comment type="subunit">
    <text evidence="1">Binds to the N-terminal domain of the chaperone ClpA.</text>
</comment>
<comment type="function">
    <text evidence="1">Involved in the modulation of the specificity of the ClpAP-mediated ATP-dependent protein degradation.</text>
</comment>
<keyword evidence="3" id="KW-0645">Protease</keyword>
<dbReference type="SUPFAM" id="SSF54736">
    <property type="entry name" value="ClpS-like"/>
    <property type="match status" value="1"/>
</dbReference>
<dbReference type="NCBIfam" id="NF000672">
    <property type="entry name" value="PRK00033.1-5"/>
    <property type="match status" value="1"/>
</dbReference>
<dbReference type="Proteomes" id="UP000192722">
    <property type="component" value="Unassembled WGS sequence"/>
</dbReference>
<comment type="caution">
    <text evidence="3">The sequence shown here is derived from an EMBL/GenBank/DDBJ whole genome shotgun (WGS) entry which is preliminary data.</text>
</comment>
<sequence length="125" mass="14213">MSNLAVFNRHQDAKGNGKAMGDNQGWQNFEHLAADKQKDELKPPSMYKVILNNDDYTPMEFVIDVLQKFFSYDIERATQLMLTVHYKGKAVCGTYTAEVAETKVAHVNTYAKENEHPLLCTLEKA</sequence>
<dbReference type="EMBL" id="MRWD01000001">
    <property type="protein sequence ID" value="ORJ23228.1"/>
    <property type="molecule type" value="Genomic_DNA"/>
</dbReference>
<dbReference type="Pfam" id="PF02617">
    <property type="entry name" value="ClpS"/>
    <property type="match status" value="1"/>
</dbReference>
<proteinExistence type="inferred from homology"/>
<keyword evidence="4" id="KW-1185">Reference proteome</keyword>
<dbReference type="GO" id="GO:0006508">
    <property type="term" value="P:proteolysis"/>
    <property type="evidence" value="ECO:0007669"/>
    <property type="project" value="UniProtKB-KW"/>
</dbReference>
<reference evidence="3 4" key="1">
    <citation type="journal article" date="2017" name="Int. J. Syst. Evol. Microbiol.">
        <title>Rouxiella badensis sp. nov. and Rouxiella silvae sp. nov. isolated from peat bog soil in Germany and emendation of the genus description.</title>
        <authorList>
            <person name="Le Fleche-Mateos A."/>
            <person name="Kugler J.H."/>
            <person name="Hansen S.H."/>
            <person name="Syldatk C."/>
            <person name="Hausmann R."/>
            <person name="Lomprez F."/>
            <person name="Vandenbogaert M."/>
            <person name="Manuguerra J.C."/>
            <person name="Grimont P.A."/>
        </authorList>
    </citation>
    <scope>NUCLEOTIDE SEQUENCE [LARGE SCALE GENOMIC DNA]</scope>
    <source>
        <strain evidence="3 4">213</strain>
    </source>
</reference>
<feature type="domain" description="Adaptor protein ClpS core" evidence="2">
    <location>
        <begin position="42"/>
        <end position="121"/>
    </location>
</feature>